<name>A0AAV9F345_ACOCL</name>
<reference evidence="1" key="1">
    <citation type="journal article" date="2023" name="Nat. Commun.">
        <title>Diploid and tetraploid genomes of Acorus and the evolution of monocots.</title>
        <authorList>
            <person name="Ma L."/>
            <person name="Liu K.W."/>
            <person name="Li Z."/>
            <person name="Hsiao Y.Y."/>
            <person name="Qi Y."/>
            <person name="Fu T."/>
            <person name="Tang G.D."/>
            <person name="Zhang D."/>
            <person name="Sun W.H."/>
            <person name="Liu D.K."/>
            <person name="Li Y."/>
            <person name="Chen G.Z."/>
            <person name="Liu X.D."/>
            <person name="Liao X.Y."/>
            <person name="Jiang Y.T."/>
            <person name="Yu X."/>
            <person name="Hao Y."/>
            <person name="Huang J."/>
            <person name="Zhao X.W."/>
            <person name="Ke S."/>
            <person name="Chen Y.Y."/>
            <person name="Wu W.L."/>
            <person name="Hsu J.L."/>
            <person name="Lin Y.F."/>
            <person name="Huang M.D."/>
            <person name="Li C.Y."/>
            <person name="Huang L."/>
            <person name="Wang Z.W."/>
            <person name="Zhao X."/>
            <person name="Zhong W.Y."/>
            <person name="Peng D.H."/>
            <person name="Ahmad S."/>
            <person name="Lan S."/>
            <person name="Zhang J.S."/>
            <person name="Tsai W.C."/>
            <person name="Van de Peer Y."/>
            <person name="Liu Z.J."/>
        </authorList>
    </citation>
    <scope>NUCLEOTIDE SEQUENCE</scope>
    <source>
        <strain evidence="1">CP</strain>
    </source>
</reference>
<dbReference type="AlphaFoldDB" id="A0AAV9F345"/>
<dbReference type="Proteomes" id="UP001180020">
    <property type="component" value="Unassembled WGS sequence"/>
</dbReference>
<comment type="caution">
    <text evidence="1">The sequence shown here is derived from an EMBL/GenBank/DDBJ whole genome shotgun (WGS) entry which is preliminary data.</text>
</comment>
<reference evidence="1" key="2">
    <citation type="submission" date="2023-06" db="EMBL/GenBank/DDBJ databases">
        <authorList>
            <person name="Ma L."/>
            <person name="Liu K.-W."/>
            <person name="Li Z."/>
            <person name="Hsiao Y.-Y."/>
            <person name="Qi Y."/>
            <person name="Fu T."/>
            <person name="Tang G."/>
            <person name="Zhang D."/>
            <person name="Sun W.-H."/>
            <person name="Liu D.-K."/>
            <person name="Li Y."/>
            <person name="Chen G.-Z."/>
            <person name="Liu X.-D."/>
            <person name="Liao X.-Y."/>
            <person name="Jiang Y.-T."/>
            <person name="Yu X."/>
            <person name="Hao Y."/>
            <person name="Huang J."/>
            <person name="Zhao X.-W."/>
            <person name="Ke S."/>
            <person name="Chen Y.-Y."/>
            <person name="Wu W.-L."/>
            <person name="Hsu J.-L."/>
            <person name="Lin Y.-F."/>
            <person name="Huang M.-D."/>
            <person name="Li C.-Y."/>
            <person name="Huang L."/>
            <person name="Wang Z.-W."/>
            <person name="Zhao X."/>
            <person name="Zhong W.-Y."/>
            <person name="Peng D.-H."/>
            <person name="Ahmad S."/>
            <person name="Lan S."/>
            <person name="Zhang J.-S."/>
            <person name="Tsai W.-C."/>
            <person name="Van De Peer Y."/>
            <person name="Liu Z.-J."/>
        </authorList>
    </citation>
    <scope>NUCLEOTIDE SEQUENCE</scope>
    <source>
        <strain evidence="1">CP</strain>
        <tissue evidence="1">Leaves</tissue>
    </source>
</reference>
<dbReference type="EMBL" id="JAUJYO010000003">
    <property type="protein sequence ID" value="KAK1320044.1"/>
    <property type="molecule type" value="Genomic_DNA"/>
</dbReference>
<gene>
    <name evidence="1" type="ORF">QJS10_CPA03g00933</name>
</gene>
<evidence type="ECO:0000313" key="1">
    <source>
        <dbReference type="EMBL" id="KAK1320044.1"/>
    </source>
</evidence>
<accession>A0AAV9F345</accession>
<keyword evidence="2" id="KW-1185">Reference proteome</keyword>
<evidence type="ECO:0000313" key="2">
    <source>
        <dbReference type="Proteomes" id="UP001180020"/>
    </source>
</evidence>
<protein>
    <submittedName>
        <fullName evidence="1">Uncharacterized protein</fullName>
    </submittedName>
</protein>
<sequence>MEEESCNVRDDMVIDGHELVQQQVNTILKGFNPDHLKVYKCKKTCICTSFLFFAGLLYEINKLSGMMLAKSESKTKRHSV</sequence>
<organism evidence="1 2">
    <name type="scientific">Acorus calamus</name>
    <name type="common">Sweet flag</name>
    <dbReference type="NCBI Taxonomy" id="4465"/>
    <lineage>
        <taxon>Eukaryota</taxon>
        <taxon>Viridiplantae</taxon>
        <taxon>Streptophyta</taxon>
        <taxon>Embryophyta</taxon>
        <taxon>Tracheophyta</taxon>
        <taxon>Spermatophyta</taxon>
        <taxon>Magnoliopsida</taxon>
        <taxon>Liliopsida</taxon>
        <taxon>Acoraceae</taxon>
        <taxon>Acorus</taxon>
    </lineage>
</organism>
<proteinExistence type="predicted"/>